<protein>
    <submittedName>
        <fullName evidence="1">Uncharacterized protein</fullName>
    </submittedName>
</protein>
<sequence length="945" mass="105739">MLIMFSAWLPMQGKALEDIQLCDNTKVYNKGDICEYHKVLYMSTHWTQNTLPEQSSVWLRLDIQNATDWTTQNTYQRASIVKFNNALFAATDWNINNCPIKHSACPAEATHYNSWVQVNIENNEPVADIQVTLTLKDDGQPLDNGAILINNVYQGLTNDNGILRLEYPLPDGSTEVEIHHQGASIRQYITPGNAYQFTLIFDDDIEVYTKDVELIGVPDKITPDTDLALSFKSPRYGNLLTQYIEDISIGQVSIGATEYLDELVKLNEHGVLLIKDKPAFLDILTRLGNDQLELCYTASNDNQQFFGKCVETYFAAAKIKLGVTPHAAHPNIDYSSVKLTALHEQSGFSLDLKLDENGKYQSGFILGGHWKLQAHWRAMDGKTYNSVAFVELGLFMDISLHLKGYQEATSIDSYYTIHAQTPSQPVALPNSTEQAQEAAEPTKELIEEAIEQTTQIVESYLQSHSFGEPFSEAGSQPPRMLFVSSKKGGIQLPFPSEYEYTIDASVKTISLFYTMNTLEFTDVYLGENHTPQNDVWSVSLQGQDGMPFYLQSRGVLSQQYIEPILQPGSRGIMNTSVTEVFNLEYLPPGEKKIKVRLTAKDKPGTSGNHPTNVGAVLIVPNITIDHVKENLRVGNTRYVKNYASIPEAPQLNTFQRTFDLAVSKLNDVTIERVKVYLVPPIGAGDEILITDAGVGSPFVTNLGNDNYRVITTFKQQAISGLLQNAAFHSFNYRFEVHAEKNGTEAVARKYTNNKVALWSLPSHIARFGSRDHGGDGWASKGTYLWLHDNSHLITKVNDISGEHGRNIGHKTHKLGTDIDTLHFTERNRNGTRNYKAMRSDVIKALEGDAVAKERVIEWISNQRAGLALLRQNNEVARLYSGTGRAFSMLPMHWLKTLMLTGQLTANSQTLDTGLGSWSGAKIRFNTIHDNHDHITLDRKKLVISP</sequence>
<dbReference type="GO" id="GO:0004553">
    <property type="term" value="F:hydrolase activity, hydrolyzing O-glycosyl compounds"/>
    <property type="evidence" value="ECO:0007669"/>
    <property type="project" value="InterPro"/>
</dbReference>
<comment type="caution">
    <text evidence="1">The sequence shown here is derived from an EMBL/GenBank/DDBJ whole genome shotgun (WGS) entry which is preliminary data.</text>
</comment>
<dbReference type="Proteomes" id="UP000076503">
    <property type="component" value="Unassembled WGS sequence"/>
</dbReference>
<proteinExistence type="predicted"/>
<evidence type="ECO:0000313" key="1">
    <source>
        <dbReference type="EMBL" id="KZN53019.1"/>
    </source>
</evidence>
<dbReference type="GO" id="GO:0005975">
    <property type="term" value="P:carbohydrate metabolic process"/>
    <property type="evidence" value="ECO:0007669"/>
    <property type="project" value="InterPro"/>
</dbReference>
<name>A0A167FUZ0_9GAMM</name>
<dbReference type="GO" id="GO:0030246">
    <property type="term" value="F:carbohydrate binding"/>
    <property type="evidence" value="ECO:0007669"/>
    <property type="project" value="InterPro"/>
</dbReference>
<gene>
    <name evidence="1" type="ORF">N476_09545</name>
</gene>
<accession>A0A167FUZ0</accession>
<dbReference type="AlphaFoldDB" id="A0A167FUZ0"/>
<organism evidence="1 2">
    <name type="scientific">Pseudoalteromonas luteoviolacea H33</name>
    <dbReference type="NCBI Taxonomy" id="1365251"/>
    <lineage>
        <taxon>Bacteria</taxon>
        <taxon>Pseudomonadati</taxon>
        <taxon>Pseudomonadota</taxon>
        <taxon>Gammaproteobacteria</taxon>
        <taxon>Alteromonadales</taxon>
        <taxon>Pseudoalteromonadaceae</taxon>
        <taxon>Pseudoalteromonas</taxon>
    </lineage>
</organism>
<dbReference type="EMBL" id="AUXZ01000057">
    <property type="protein sequence ID" value="KZN53019.1"/>
    <property type="molecule type" value="Genomic_DNA"/>
</dbReference>
<evidence type="ECO:0000313" key="2">
    <source>
        <dbReference type="Proteomes" id="UP000076503"/>
    </source>
</evidence>
<reference evidence="1 2" key="1">
    <citation type="submission" date="2013-07" db="EMBL/GenBank/DDBJ databases">
        <title>Comparative Genomic and Metabolomic Analysis of Twelve Strains of Pseudoalteromonas luteoviolacea.</title>
        <authorList>
            <person name="Vynne N.G."/>
            <person name="Mansson M."/>
            <person name="Gram L."/>
        </authorList>
    </citation>
    <scope>NUCLEOTIDE SEQUENCE [LARGE SCALE GENOMIC DNA]</scope>
    <source>
        <strain evidence="1 2">H33</strain>
    </source>
</reference>
<dbReference type="InterPro" id="IPR036573">
    <property type="entry name" value="CBM_sf_5/12"/>
</dbReference>
<dbReference type="SUPFAM" id="SSF51055">
    <property type="entry name" value="Carbohydrate binding domain"/>
    <property type="match status" value="1"/>
</dbReference>
<dbReference type="Gene3D" id="2.10.10.90">
    <property type="match status" value="1"/>
</dbReference>
<dbReference type="PATRIC" id="fig|1365251.3.peg.836"/>
<dbReference type="GO" id="GO:0005576">
    <property type="term" value="C:extracellular region"/>
    <property type="evidence" value="ECO:0007669"/>
    <property type="project" value="InterPro"/>
</dbReference>
<dbReference type="CDD" id="cd12215">
    <property type="entry name" value="ChiC_BD"/>
    <property type="match status" value="1"/>
</dbReference>